<gene>
    <name evidence="2" type="ORF">BN000_02887</name>
</gene>
<dbReference type="EMBL" id="CTEC01000001">
    <property type="protein sequence ID" value="CQD13353.1"/>
    <property type="molecule type" value="Genomic_DNA"/>
</dbReference>
<dbReference type="AlphaFoldDB" id="A0A0U1DDA9"/>
<evidence type="ECO:0008006" key="4">
    <source>
        <dbReference type="Google" id="ProtNLM"/>
    </source>
</evidence>
<feature type="transmembrane region" description="Helical" evidence="1">
    <location>
        <begin position="103"/>
        <end position="124"/>
    </location>
</feature>
<name>A0A0U1DDA9_9MYCO</name>
<feature type="transmembrane region" description="Helical" evidence="1">
    <location>
        <begin position="267"/>
        <end position="287"/>
    </location>
</feature>
<feature type="transmembrane region" description="Helical" evidence="1">
    <location>
        <begin position="12"/>
        <end position="29"/>
    </location>
</feature>
<keyword evidence="1" id="KW-0812">Transmembrane</keyword>
<sequence length="308" mass="32864">MLYIVVAAQAHGWHYLFFPGLAALSHDVLTRPMGKWAAQPGRLVITPVAGAAIGTVVTRTLPYGVLAILLVVTPCVLLLAALKSNIAPAIAAGVLPLFLGVKSWLYPVSVAVSLLVLVAILLPWQKYCRRKYFDHRVAPADTDDVLESLPNATTWVLPFFAFVTVMACCASASGLRLILFPPLIVIAYEMFAHPATCPWARRPVALPAACVVTSGAGLVAANLLGSAALAAGCAMVFGIITLRLLHLHMPPALALGLLPLVIHAPNIKYPISVAIGTTVLTLTFLLYRRWVTGQGRAGRRVPKMMRSA</sequence>
<keyword evidence="1" id="KW-1133">Transmembrane helix</keyword>
<evidence type="ECO:0000313" key="2">
    <source>
        <dbReference type="EMBL" id="CQD13353.1"/>
    </source>
</evidence>
<reference evidence="3" key="1">
    <citation type="submission" date="2015-03" db="EMBL/GenBank/DDBJ databases">
        <authorList>
            <person name="Urmite Genomes"/>
        </authorList>
    </citation>
    <scope>NUCLEOTIDE SEQUENCE [LARGE SCALE GENOMIC DNA]</scope>
    <source>
        <strain evidence="3">CSUR P1344</strain>
    </source>
</reference>
<evidence type="ECO:0000313" key="3">
    <source>
        <dbReference type="Proteomes" id="UP000199601"/>
    </source>
</evidence>
<accession>A0A0U1DDA9</accession>
<keyword evidence="1" id="KW-0472">Membrane</keyword>
<evidence type="ECO:0000256" key="1">
    <source>
        <dbReference type="SAM" id="Phobius"/>
    </source>
</evidence>
<feature type="transmembrane region" description="Helical" evidence="1">
    <location>
        <begin position="63"/>
        <end position="82"/>
    </location>
</feature>
<organism evidence="2 3">
    <name type="scientific">Mycobacterium europaeum</name>
    <dbReference type="NCBI Taxonomy" id="761804"/>
    <lineage>
        <taxon>Bacteria</taxon>
        <taxon>Bacillati</taxon>
        <taxon>Actinomycetota</taxon>
        <taxon>Actinomycetes</taxon>
        <taxon>Mycobacteriales</taxon>
        <taxon>Mycobacteriaceae</taxon>
        <taxon>Mycobacterium</taxon>
        <taxon>Mycobacterium simiae complex</taxon>
    </lineage>
</organism>
<keyword evidence="3" id="KW-1185">Reference proteome</keyword>
<proteinExistence type="predicted"/>
<feature type="transmembrane region" description="Helical" evidence="1">
    <location>
        <begin position="223"/>
        <end position="247"/>
    </location>
</feature>
<feature type="transmembrane region" description="Helical" evidence="1">
    <location>
        <begin position="155"/>
        <end position="179"/>
    </location>
</feature>
<dbReference type="OrthoDB" id="4709308at2"/>
<dbReference type="Proteomes" id="UP000199601">
    <property type="component" value="Unassembled WGS sequence"/>
</dbReference>
<protein>
    <recommendedName>
        <fullName evidence="4">HPP family protein</fullName>
    </recommendedName>
</protein>